<organism evidence="3 4">
    <name type="scientific">Orchesella dallaii</name>
    <dbReference type="NCBI Taxonomy" id="48710"/>
    <lineage>
        <taxon>Eukaryota</taxon>
        <taxon>Metazoa</taxon>
        <taxon>Ecdysozoa</taxon>
        <taxon>Arthropoda</taxon>
        <taxon>Hexapoda</taxon>
        <taxon>Collembola</taxon>
        <taxon>Entomobryomorpha</taxon>
        <taxon>Entomobryoidea</taxon>
        <taxon>Orchesellidae</taxon>
        <taxon>Orchesellinae</taxon>
        <taxon>Orchesella</taxon>
    </lineage>
</organism>
<feature type="coiled-coil region" evidence="1">
    <location>
        <begin position="548"/>
        <end position="575"/>
    </location>
</feature>
<name>A0ABP1RNH3_9HEXA</name>
<evidence type="ECO:0000256" key="1">
    <source>
        <dbReference type="SAM" id="Coils"/>
    </source>
</evidence>
<sequence>MTSSGTETEETKTEASELNDANFQRSLFEIPKDLEFPLEAGVHLKGKLHSVLEQNWHLKRHMDYLDKEVIELRKYRSEHREKCGRAIEPDYANSSTSLMTQRIVELSKKNRDLTAQTEGMKTKINKLVRENESLKNMVECFRDKDWHDDLVAQASNTQIDGSTTPGSQQNAQLTNKVIEYRRQNQQLRMELRTALRALSQEVGDGATPHGVLNTVTGAGSVGWRGRQQQILSLQQKVSELQVKLKEMATNEQEQTVFQQTNGAGDADIVLEGKNSWGRTALIQQERKKQERIEKLSQELEQTTKDWKACQQELKANKSRITTLDSSIKTYRSQIEILEGKLNEGEKESHLHEKDMKMLRLELANQKEKERKCRDEAAIEIQEGQRSLQRERAIVLRLQNVLQEKQDVIQRLDGEVIELRNKLDISCSGKFGGNMDTVDRIRETESQLKNAVKAVEAGERERQSLLKMMQGYLTQAEEERQKSVHMSEQTARLSSVLKRAEQCINECLDAGQVTNKEVLQEVEHIRTLIRELKLGDLYVYENIQNVDITKKLKTQVEMMKREIASLKDHLREISNSRKKDLQNFGTVTDQLKNDWAEIVSLKKTASTLINHNS</sequence>
<dbReference type="Proteomes" id="UP001642540">
    <property type="component" value="Unassembled WGS sequence"/>
</dbReference>
<evidence type="ECO:0000313" key="3">
    <source>
        <dbReference type="EMBL" id="CAL8131478.1"/>
    </source>
</evidence>
<evidence type="ECO:0000256" key="2">
    <source>
        <dbReference type="SAM" id="MobiDB-lite"/>
    </source>
</evidence>
<keyword evidence="4" id="KW-1185">Reference proteome</keyword>
<feature type="coiled-coil region" evidence="1">
    <location>
        <begin position="278"/>
        <end position="460"/>
    </location>
</feature>
<dbReference type="PANTHER" id="PTHR31935">
    <property type="entry name" value="COILED-COIL DOMAIN-CONTAINING PROTEIN 13"/>
    <property type="match status" value="1"/>
</dbReference>
<feature type="coiled-coil region" evidence="1">
    <location>
        <begin position="117"/>
        <end position="144"/>
    </location>
</feature>
<dbReference type="PANTHER" id="PTHR31935:SF1">
    <property type="entry name" value="COILED-COIL DOMAIN-CONTAINING PROTEIN 13"/>
    <property type="match status" value="1"/>
</dbReference>
<proteinExistence type="predicted"/>
<gene>
    <name evidence="3" type="ORF">ODALV1_LOCUS24202</name>
</gene>
<evidence type="ECO:0000313" key="4">
    <source>
        <dbReference type="Proteomes" id="UP001642540"/>
    </source>
</evidence>
<feature type="region of interest" description="Disordered" evidence="2">
    <location>
        <begin position="1"/>
        <end position="20"/>
    </location>
</feature>
<accession>A0ABP1RNH3</accession>
<dbReference type="InterPro" id="IPR038929">
    <property type="entry name" value="CCDC13"/>
</dbReference>
<reference evidence="3 4" key="1">
    <citation type="submission" date="2024-08" db="EMBL/GenBank/DDBJ databases">
        <authorList>
            <person name="Cucini C."/>
            <person name="Frati F."/>
        </authorList>
    </citation>
    <scope>NUCLEOTIDE SEQUENCE [LARGE SCALE GENOMIC DNA]</scope>
</reference>
<protein>
    <submittedName>
        <fullName evidence="3">Uncharacterized protein</fullName>
    </submittedName>
</protein>
<feature type="coiled-coil region" evidence="1">
    <location>
        <begin position="170"/>
        <end position="197"/>
    </location>
</feature>
<comment type="caution">
    <text evidence="3">The sequence shown here is derived from an EMBL/GenBank/DDBJ whole genome shotgun (WGS) entry which is preliminary data.</text>
</comment>
<dbReference type="EMBL" id="CAXLJM020000088">
    <property type="protein sequence ID" value="CAL8131478.1"/>
    <property type="molecule type" value="Genomic_DNA"/>
</dbReference>
<keyword evidence="1" id="KW-0175">Coiled coil</keyword>